<dbReference type="Pfam" id="PF00106">
    <property type="entry name" value="adh_short"/>
    <property type="match status" value="1"/>
</dbReference>
<dbReference type="SUPFAM" id="SSF56112">
    <property type="entry name" value="Protein kinase-like (PK-like)"/>
    <property type="match status" value="1"/>
</dbReference>
<evidence type="ECO:0000256" key="4">
    <source>
        <dbReference type="ARBA" id="ARBA00022777"/>
    </source>
</evidence>
<dbReference type="AlphaFoldDB" id="A0AAD2JKE5"/>
<dbReference type="PROSITE" id="PS50011">
    <property type="entry name" value="PROTEIN_KINASE_DOM"/>
    <property type="match status" value="1"/>
</dbReference>
<protein>
    <recommendedName>
        <fullName evidence="9">Protein kinase domain-containing protein</fullName>
    </recommendedName>
</protein>
<dbReference type="PANTHER" id="PTHR24349">
    <property type="entry name" value="SERINE/THREONINE-PROTEIN KINASE"/>
    <property type="match status" value="1"/>
</dbReference>
<dbReference type="Pfam" id="PF00069">
    <property type="entry name" value="Pkinase"/>
    <property type="match status" value="1"/>
</dbReference>
<dbReference type="InterPro" id="IPR011009">
    <property type="entry name" value="Kinase-like_dom_sf"/>
</dbReference>
<evidence type="ECO:0000256" key="3">
    <source>
        <dbReference type="ARBA" id="ARBA00022741"/>
    </source>
</evidence>
<evidence type="ECO:0000256" key="1">
    <source>
        <dbReference type="ARBA" id="ARBA00022527"/>
    </source>
</evidence>
<evidence type="ECO:0000256" key="8">
    <source>
        <dbReference type="SAM" id="Phobius"/>
    </source>
</evidence>
<dbReference type="Gene3D" id="1.10.510.10">
    <property type="entry name" value="Transferase(Phosphotransferase) domain 1"/>
    <property type="match status" value="1"/>
</dbReference>
<keyword evidence="8" id="KW-1133">Transmembrane helix</keyword>
<feature type="domain" description="Protein kinase" evidence="9">
    <location>
        <begin position="40"/>
        <end position="329"/>
    </location>
</feature>
<keyword evidence="11" id="KW-1185">Reference proteome</keyword>
<evidence type="ECO:0000256" key="7">
    <source>
        <dbReference type="SAM" id="MobiDB-lite"/>
    </source>
</evidence>
<proteinExistence type="predicted"/>
<feature type="binding site" evidence="6">
    <location>
        <position position="69"/>
    </location>
    <ligand>
        <name>ATP</name>
        <dbReference type="ChEBI" id="CHEBI:30616"/>
    </ligand>
</feature>
<dbReference type="EMBL" id="CAKOGP040001980">
    <property type="protein sequence ID" value="CAJ1958892.1"/>
    <property type="molecule type" value="Genomic_DNA"/>
</dbReference>
<dbReference type="SUPFAM" id="SSF51735">
    <property type="entry name" value="NAD(P)-binding Rossmann-fold domains"/>
    <property type="match status" value="1"/>
</dbReference>
<keyword evidence="3 6" id="KW-0547">Nucleotide-binding</keyword>
<evidence type="ECO:0000313" key="10">
    <source>
        <dbReference type="EMBL" id="CAJ1958892.1"/>
    </source>
</evidence>
<accession>A0AAD2JKE5</accession>
<dbReference type="InterPro" id="IPR017441">
    <property type="entry name" value="Protein_kinase_ATP_BS"/>
</dbReference>
<keyword evidence="1" id="KW-0723">Serine/threonine-protein kinase</keyword>
<organism evidence="10 11">
    <name type="scientific">Cylindrotheca closterium</name>
    <dbReference type="NCBI Taxonomy" id="2856"/>
    <lineage>
        <taxon>Eukaryota</taxon>
        <taxon>Sar</taxon>
        <taxon>Stramenopiles</taxon>
        <taxon>Ochrophyta</taxon>
        <taxon>Bacillariophyta</taxon>
        <taxon>Bacillariophyceae</taxon>
        <taxon>Bacillariophycidae</taxon>
        <taxon>Bacillariales</taxon>
        <taxon>Bacillariaceae</taxon>
        <taxon>Cylindrotheca</taxon>
    </lineage>
</organism>
<dbReference type="InterPro" id="IPR000719">
    <property type="entry name" value="Prot_kinase_dom"/>
</dbReference>
<evidence type="ECO:0000256" key="2">
    <source>
        <dbReference type="ARBA" id="ARBA00022679"/>
    </source>
</evidence>
<evidence type="ECO:0000259" key="9">
    <source>
        <dbReference type="PROSITE" id="PS50011"/>
    </source>
</evidence>
<dbReference type="SMART" id="SM00220">
    <property type="entry name" value="S_TKc"/>
    <property type="match status" value="1"/>
</dbReference>
<dbReference type="Gene3D" id="3.30.200.20">
    <property type="entry name" value="Phosphorylase Kinase, domain 1"/>
    <property type="match status" value="1"/>
</dbReference>
<dbReference type="PROSITE" id="PS00107">
    <property type="entry name" value="PROTEIN_KINASE_ATP"/>
    <property type="match status" value="1"/>
</dbReference>
<reference evidence="10" key="1">
    <citation type="submission" date="2023-08" db="EMBL/GenBank/DDBJ databases">
        <authorList>
            <person name="Audoor S."/>
            <person name="Bilcke G."/>
        </authorList>
    </citation>
    <scope>NUCLEOTIDE SEQUENCE</scope>
</reference>
<evidence type="ECO:0000256" key="6">
    <source>
        <dbReference type="PROSITE-ProRule" id="PRU10141"/>
    </source>
</evidence>
<dbReference type="InterPro" id="IPR008271">
    <property type="entry name" value="Ser/Thr_kinase_AS"/>
</dbReference>
<name>A0AAD2JKE5_9STRA</name>
<dbReference type="PROSITE" id="PS00108">
    <property type="entry name" value="PROTEIN_KINASE_ST"/>
    <property type="match status" value="1"/>
</dbReference>
<dbReference type="GO" id="GO:0004674">
    <property type="term" value="F:protein serine/threonine kinase activity"/>
    <property type="evidence" value="ECO:0007669"/>
    <property type="project" value="UniProtKB-KW"/>
</dbReference>
<keyword evidence="2" id="KW-0808">Transferase</keyword>
<evidence type="ECO:0000256" key="5">
    <source>
        <dbReference type="ARBA" id="ARBA00022840"/>
    </source>
</evidence>
<dbReference type="InterPro" id="IPR002347">
    <property type="entry name" value="SDR_fam"/>
</dbReference>
<keyword evidence="5 6" id="KW-0067">ATP-binding</keyword>
<dbReference type="CDD" id="cd05117">
    <property type="entry name" value="STKc_CAMK"/>
    <property type="match status" value="1"/>
</dbReference>
<dbReference type="InterPro" id="IPR036291">
    <property type="entry name" value="NAD(P)-bd_dom_sf"/>
</dbReference>
<evidence type="ECO:0000313" key="11">
    <source>
        <dbReference type="Proteomes" id="UP001295423"/>
    </source>
</evidence>
<feature type="compositionally biased region" description="Acidic residues" evidence="7">
    <location>
        <begin position="1"/>
        <end position="11"/>
    </location>
</feature>
<keyword evidence="8" id="KW-0812">Transmembrane</keyword>
<feature type="transmembrane region" description="Helical" evidence="8">
    <location>
        <begin position="343"/>
        <end position="365"/>
    </location>
</feature>
<feature type="region of interest" description="Disordered" evidence="7">
    <location>
        <begin position="1"/>
        <end position="23"/>
    </location>
</feature>
<gene>
    <name evidence="10" type="ORF">CYCCA115_LOCUS17404</name>
</gene>
<sequence>MEEDQSLEEDQLAEKDDNKSEEELSMIISNSRSENIRDHYEFLSDIGQGSFGNVHKVRNKHSNEELACKTIPKNGLIPTHIIQREVAALRTVQSHPHLIELKDEIFEDQENIHIVTELCIGGELYDRVATGKWALNEKQVATLIGNILEAIAHCHERGVVHRDLKASNFCFANNKTDTDVRIIDFGLSKVATRTRQATYSQSISANGEDSERERNERQELLDLILQSQVGTPYYVAPEVLSGDQYNVKCDVWSVGVICYLVLSRGRLPFCGSDELETLQLLKDPTSQVVYPKRIWRKFSPDAKDFCQMLLERDPILRPSARSTLEHKWLRKYRQRRRVGPRSWILYAFIFVVSVVALLLRSILLFPGAIQIPDEKLQDLLRDRTVLVTGANSGLGLATVQHLARIGTANKIILACRNTTRCQDAKIDVEQDLPESSSTQVLSVLLDLANRTSIAIGAASIQEEILLASDETAKTTTTTTTTIGPLDILINNAGVAYAWSSKEFVDGIEMHMAINHLGHVLLTHYLWKNLLASTHGARIVHVSSLGALVSRHDTTDGWYNQGKKSTPVKGKLHNTIDSMRYYFQSKRANLQQTWELHRRLATKKNNVAFVASHPGYTRSEIMLKFQLPLCPEFAMRWLRQNEWGSMSTKDGAKTQLFAALSPEVPSGSYVVPQYWTFGRPIILNSLMTSFSSHFYPFSESESSRLWDESLKALDISAFGE</sequence>
<dbReference type="Gene3D" id="3.40.50.720">
    <property type="entry name" value="NAD(P)-binding Rossmann-like Domain"/>
    <property type="match status" value="1"/>
</dbReference>
<dbReference type="InterPro" id="IPR050205">
    <property type="entry name" value="CDPK_Ser/Thr_kinases"/>
</dbReference>
<keyword evidence="4" id="KW-0418">Kinase</keyword>
<feature type="compositionally biased region" description="Basic and acidic residues" evidence="7">
    <location>
        <begin position="12"/>
        <end position="22"/>
    </location>
</feature>
<comment type="caution">
    <text evidence="10">The sequence shown here is derived from an EMBL/GenBank/DDBJ whole genome shotgun (WGS) entry which is preliminary data.</text>
</comment>
<dbReference type="GO" id="GO:0005524">
    <property type="term" value="F:ATP binding"/>
    <property type="evidence" value="ECO:0007669"/>
    <property type="project" value="UniProtKB-UniRule"/>
</dbReference>
<dbReference type="Proteomes" id="UP001295423">
    <property type="component" value="Unassembled WGS sequence"/>
</dbReference>
<keyword evidence="8" id="KW-0472">Membrane</keyword>